<gene>
    <name evidence="2" type="ORF">CMUS01_09845</name>
</gene>
<evidence type="ECO:0000313" key="2">
    <source>
        <dbReference type="EMBL" id="KAF6825386.1"/>
    </source>
</evidence>
<name>A0A8H6K704_9PEZI</name>
<organism evidence="2 3">
    <name type="scientific">Colletotrichum musicola</name>
    <dbReference type="NCBI Taxonomy" id="2175873"/>
    <lineage>
        <taxon>Eukaryota</taxon>
        <taxon>Fungi</taxon>
        <taxon>Dikarya</taxon>
        <taxon>Ascomycota</taxon>
        <taxon>Pezizomycotina</taxon>
        <taxon>Sordariomycetes</taxon>
        <taxon>Hypocreomycetidae</taxon>
        <taxon>Glomerellales</taxon>
        <taxon>Glomerellaceae</taxon>
        <taxon>Colletotrichum</taxon>
        <taxon>Colletotrichum orchidearum species complex</taxon>
    </lineage>
</organism>
<accession>A0A8H6K704</accession>
<feature type="compositionally biased region" description="Polar residues" evidence="1">
    <location>
        <begin position="96"/>
        <end position="112"/>
    </location>
</feature>
<feature type="region of interest" description="Disordered" evidence="1">
    <location>
        <begin position="93"/>
        <end position="112"/>
    </location>
</feature>
<protein>
    <submittedName>
        <fullName evidence="2">Uncharacterized protein</fullName>
    </submittedName>
</protein>
<feature type="region of interest" description="Disordered" evidence="1">
    <location>
        <begin position="1"/>
        <end position="25"/>
    </location>
</feature>
<dbReference type="Proteomes" id="UP000639643">
    <property type="component" value="Unassembled WGS sequence"/>
</dbReference>
<evidence type="ECO:0000313" key="3">
    <source>
        <dbReference type="Proteomes" id="UP000639643"/>
    </source>
</evidence>
<dbReference type="AlphaFoldDB" id="A0A8H6K704"/>
<proteinExistence type="predicted"/>
<sequence length="112" mass="12070">MPSESNHLMAGKRAQGGVDWKRAPPRVTVGSRRIRNATTGAEDQSTFQTSSGRTVEGRSGSYVWIPAQTMVPYQGPANTVNCTPRRPLAAADRLIPSQTGGDIHLPQSQLRA</sequence>
<evidence type="ECO:0000256" key="1">
    <source>
        <dbReference type="SAM" id="MobiDB-lite"/>
    </source>
</evidence>
<comment type="caution">
    <text evidence="2">The sequence shown here is derived from an EMBL/GenBank/DDBJ whole genome shotgun (WGS) entry which is preliminary data.</text>
</comment>
<reference evidence="2" key="1">
    <citation type="journal article" date="2020" name="Phytopathology">
        <title>Genome Sequence Resources of Colletotrichum truncatum, C. plurivorum, C. musicola, and C. sojae: Four Species Pathogenic to Soybean (Glycine max).</title>
        <authorList>
            <person name="Rogerio F."/>
            <person name="Boufleur T.R."/>
            <person name="Ciampi-Guillardi M."/>
            <person name="Sukno S.A."/>
            <person name="Thon M.R."/>
            <person name="Massola Junior N.S."/>
            <person name="Baroncelli R."/>
        </authorList>
    </citation>
    <scope>NUCLEOTIDE SEQUENCE</scope>
    <source>
        <strain evidence="2">LFN0074</strain>
    </source>
</reference>
<dbReference type="EMBL" id="WIGM01000432">
    <property type="protein sequence ID" value="KAF6825386.1"/>
    <property type="molecule type" value="Genomic_DNA"/>
</dbReference>
<keyword evidence="3" id="KW-1185">Reference proteome</keyword>